<dbReference type="EMBL" id="BSNL01000024">
    <property type="protein sequence ID" value="GLQ29402.1"/>
    <property type="molecule type" value="Genomic_DNA"/>
</dbReference>
<dbReference type="SUPFAM" id="SSF51556">
    <property type="entry name" value="Metallo-dependent hydrolases"/>
    <property type="match status" value="1"/>
</dbReference>
<dbReference type="Gene3D" id="3.20.20.140">
    <property type="entry name" value="Metal-dependent hydrolases"/>
    <property type="match status" value="1"/>
</dbReference>
<dbReference type="InterPro" id="IPR033932">
    <property type="entry name" value="YtcJ-like"/>
</dbReference>
<evidence type="ECO:0000313" key="3">
    <source>
        <dbReference type="EMBL" id="GLQ29402.1"/>
    </source>
</evidence>
<keyword evidence="4" id="KW-1185">Reference proteome</keyword>
<feature type="domain" description="Amidohydrolase 3" evidence="2">
    <location>
        <begin position="93"/>
        <end position="583"/>
    </location>
</feature>
<dbReference type="InterPro" id="IPR013108">
    <property type="entry name" value="Amidohydro_3"/>
</dbReference>
<organism evidence="3 4">
    <name type="scientific">Sulfitobacter pacificus</name>
    <dbReference type="NCBI Taxonomy" id="1499314"/>
    <lineage>
        <taxon>Bacteria</taxon>
        <taxon>Pseudomonadati</taxon>
        <taxon>Pseudomonadota</taxon>
        <taxon>Alphaproteobacteria</taxon>
        <taxon>Rhodobacterales</taxon>
        <taxon>Roseobacteraceae</taxon>
        <taxon>Sulfitobacter</taxon>
    </lineage>
</organism>
<evidence type="ECO:0000259" key="2">
    <source>
        <dbReference type="Pfam" id="PF07969"/>
    </source>
</evidence>
<dbReference type="RefSeq" id="WP_284376784.1">
    <property type="nucleotide sequence ID" value="NZ_BSNL01000024.1"/>
</dbReference>
<gene>
    <name evidence="3" type="ORF">GCM10007927_42060</name>
</gene>
<protein>
    <submittedName>
        <fullName evidence="3">Amidohydrolase</fullName>
    </submittedName>
</protein>
<reference evidence="3" key="2">
    <citation type="submission" date="2023-01" db="EMBL/GenBank/DDBJ databases">
        <title>Draft genome sequence of Sulfitobacter pacificus strain NBRC 109915.</title>
        <authorList>
            <person name="Sun Q."/>
            <person name="Mori K."/>
        </authorList>
    </citation>
    <scope>NUCLEOTIDE SEQUENCE</scope>
    <source>
        <strain evidence="3">NBRC 109915</strain>
    </source>
</reference>
<reference evidence="3" key="1">
    <citation type="journal article" date="2014" name="Int. J. Syst. Evol. Microbiol.">
        <title>Complete genome of a new Firmicutes species belonging to the dominant human colonic microbiota ('Ruminococcus bicirculans') reveals two chromosomes and a selective capacity to utilize plant glucans.</title>
        <authorList>
            <consortium name="NISC Comparative Sequencing Program"/>
            <person name="Wegmann U."/>
            <person name="Louis P."/>
            <person name="Goesmann A."/>
            <person name="Henrissat B."/>
            <person name="Duncan S.H."/>
            <person name="Flint H.J."/>
        </authorList>
    </citation>
    <scope>NUCLEOTIDE SEQUENCE</scope>
    <source>
        <strain evidence="3">NBRC 109915</strain>
    </source>
</reference>
<accession>A0ABQ5VQB2</accession>
<feature type="compositionally biased region" description="Polar residues" evidence="1">
    <location>
        <begin position="7"/>
        <end position="17"/>
    </location>
</feature>
<evidence type="ECO:0000313" key="4">
    <source>
        <dbReference type="Proteomes" id="UP001161388"/>
    </source>
</evidence>
<dbReference type="Gene3D" id="2.30.40.10">
    <property type="entry name" value="Urease, subunit C, domain 1"/>
    <property type="match status" value="1"/>
</dbReference>
<evidence type="ECO:0000256" key="1">
    <source>
        <dbReference type="SAM" id="MobiDB-lite"/>
    </source>
</evidence>
<dbReference type="InterPro" id="IPR011059">
    <property type="entry name" value="Metal-dep_hydrolase_composite"/>
</dbReference>
<dbReference type="Gene3D" id="3.10.310.70">
    <property type="match status" value="1"/>
</dbReference>
<sequence>MTRTKRMASTSLQTSLAENPAELPNTREIDPENTTGFADLVITGARIFTLEPATPWASAIALKGEKIVYVGDDDGATALIGADTRHILLSSDVILPAFIDSHTHPVTATQTGPILELPPGAAPHEIIEAVANYAKAHPELSCIKGRAWDIDAFGLEGPNKELLDQAVSDRPVLLLDSSGHSQWLNSKALEQMNVSAATPDPVPNVSVFVRDSDGSPTGWAKEAALWFHTEQLDIPTKLDGENLLGFLTYLRALGVTSVYDAGIELLDVAIRNDEAYEILSRFDREGRLPIRYFGSLVVHSPVQLAGAVDEFKRLRERYSGHRLKFNSVKLFLDGVSEIGTARLLAPYEGQPDNYGLTTISREELDGLLAELHAEQIDFHVHTIGDGAVRLVLDAVEALRERVGEPATQITMAHVELVDPADMHRFKSLGIYVNHTPHWNGGYFRGQERTLGPERAKRTNQLASLIATGAVVALSSDITEGPEWETDRANPYLGIHIGHNRREPGTALDAAAFPPVDEKADLVDLLAGYTINGAMQLRVDDDLGSLTVGKIADFQILDKDIFEVPADEIYKVYPKAVFMDGQLVAGSLAGAE</sequence>
<dbReference type="Proteomes" id="UP001161388">
    <property type="component" value="Unassembled WGS sequence"/>
</dbReference>
<dbReference type="Pfam" id="PF07969">
    <property type="entry name" value="Amidohydro_3"/>
    <property type="match status" value="1"/>
</dbReference>
<dbReference type="PANTHER" id="PTHR22642:SF2">
    <property type="entry name" value="PROTEIN LONG AFTER FAR-RED 3"/>
    <property type="match status" value="1"/>
</dbReference>
<dbReference type="InterPro" id="IPR032466">
    <property type="entry name" value="Metal_Hydrolase"/>
</dbReference>
<comment type="caution">
    <text evidence="3">The sequence shown here is derived from an EMBL/GenBank/DDBJ whole genome shotgun (WGS) entry which is preliminary data.</text>
</comment>
<dbReference type="PANTHER" id="PTHR22642">
    <property type="entry name" value="IMIDAZOLONEPROPIONASE"/>
    <property type="match status" value="1"/>
</dbReference>
<feature type="region of interest" description="Disordered" evidence="1">
    <location>
        <begin position="1"/>
        <end position="32"/>
    </location>
</feature>
<dbReference type="CDD" id="cd01300">
    <property type="entry name" value="YtcJ_like"/>
    <property type="match status" value="1"/>
</dbReference>
<name>A0ABQ5VQB2_9RHOB</name>
<proteinExistence type="predicted"/>
<dbReference type="SUPFAM" id="SSF51338">
    <property type="entry name" value="Composite domain of metallo-dependent hydrolases"/>
    <property type="match status" value="1"/>
</dbReference>